<dbReference type="InterPro" id="IPR010921">
    <property type="entry name" value="Trp_repressor/repl_initiator"/>
</dbReference>
<evidence type="ECO:0000256" key="6">
    <source>
        <dbReference type="ARBA" id="ARBA00023125"/>
    </source>
</evidence>
<dbReference type="SUPFAM" id="SSF48295">
    <property type="entry name" value="TrpR-like"/>
    <property type="match status" value="1"/>
</dbReference>
<proteinExistence type="inferred from homology"/>
<comment type="subcellular location">
    <subcellularLocation>
        <location evidence="1">Cytoplasm</location>
    </subcellularLocation>
</comment>
<dbReference type="GO" id="GO:0003700">
    <property type="term" value="F:DNA-binding transcription factor activity"/>
    <property type="evidence" value="ECO:0007669"/>
    <property type="project" value="InterPro"/>
</dbReference>
<evidence type="ECO:0000256" key="2">
    <source>
        <dbReference type="ARBA" id="ARBA00007027"/>
    </source>
</evidence>
<dbReference type="GO" id="GO:0043565">
    <property type="term" value="F:sequence-specific DNA binding"/>
    <property type="evidence" value="ECO:0007669"/>
    <property type="project" value="InterPro"/>
</dbReference>
<evidence type="ECO:0000256" key="5">
    <source>
        <dbReference type="ARBA" id="ARBA00023015"/>
    </source>
</evidence>
<evidence type="ECO:0000313" key="9">
    <source>
        <dbReference type="Proteomes" id="UP000034849"/>
    </source>
</evidence>
<organism evidence="8 9">
    <name type="scientific">Candidatus Magasanikbacteria bacterium GW2011_GWC2_37_14</name>
    <dbReference type="NCBI Taxonomy" id="1619046"/>
    <lineage>
        <taxon>Bacteria</taxon>
        <taxon>Candidatus Magasanikiibacteriota</taxon>
    </lineage>
</organism>
<keyword evidence="3" id="KW-0963">Cytoplasm</keyword>
<gene>
    <name evidence="8" type="ORF">US42_C0003G0007</name>
</gene>
<sequence length="92" mass="10760">MTEKINYKYQADLVHNLAEIQSDKNMRRFLEVILTDDEFAELSKRLQILKRLLKNNSQREIAKDLKVAIATVSRGANELKKGKEKVEKMIKQ</sequence>
<dbReference type="PANTHER" id="PTHR38025:SF1">
    <property type="entry name" value="TRP OPERON REPRESSOR"/>
    <property type="match status" value="1"/>
</dbReference>
<dbReference type="EMBL" id="LBSX01000003">
    <property type="protein sequence ID" value="KKQ27950.1"/>
    <property type="molecule type" value="Genomic_DNA"/>
</dbReference>
<comment type="caution">
    <text evidence="8">The sequence shown here is derived from an EMBL/GenBank/DDBJ whole genome shotgun (WGS) entry which is preliminary data.</text>
</comment>
<dbReference type="GO" id="GO:0005737">
    <property type="term" value="C:cytoplasm"/>
    <property type="evidence" value="ECO:0007669"/>
    <property type="project" value="UniProtKB-SubCell"/>
</dbReference>
<accession>A0A0G0GP61</accession>
<dbReference type="InterPro" id="IPR013335">
    <property type="entry name" value="Trp_repress_bac"/>
</dbReference>
<keyword evidence="7" id="KW-0804">Transcription</keyword>
<keyword evidence="5" id="KW-0805">Transcription regulation</keyword>
<protein>
    <submittedName>
        <fullName evidence="8">Anthranilate synthase</fullName>
    </submittedName>
</protein>
<evidence type="ECO:0000313" key="8">
    <source>
        <dbReference type="EMBL" id="KKQ27950.1"/>
    </source>
</evidence>
<dbReference type="AlphaFoldDB" id="A0A0G0GP61"/>
<evidence type="ECO:0000256" key="3">
    <source>
        <dbReference type="ARBA" id="ARBA00022490"/>
    </source>
</evidence>
<comment type="similarity">
    <text evidence="2">Belongs to the TrpR family.</text>
</comment>
<keyword evidence="6" id="KW-0238">DNA-binding</keyword>
<evidence type="ECO:0000256" key="4">
    <source>
        <dbReference type="ARBA" id="ARBA00022491"/>
    </source>
</evidence>
<dbReference type="InterPro" id="IPR000831">
    <property type="entry name" value="Trp_repress"/>
</dbReference>
<dbReference type="PANTHER" id="PTHR38025">
    <property type="entry name" value="TRP OPERON REPRESSOR"/>
    <property type="match status" value="1"/>
</dbReference>
<reference evidence="8 9" key="1">
    <citation type="journal article" date="2015" name="Nature">
        <title>rRNA introns, odd ribosomes, and small enigmatic genomes across a large radiation of phyla.</title>
        <authorList>
            <person name="Brown C.T."/>
            <person name="Hug L.A."/>
            <person name="Thomas B.C."/>
            <person name="Sharon I."/>
            <person name="Castelle C.J."/>
            <person name="Singh A."/>
            <person name="Wilkins M.J."/>
            <person name="Williams K.H."/>
            <person name="Banfield J.F."/>
        </authorList>
    </citation>
    <scope>NUCLEOTIDE SEQUENCE [LARGE SCALE GENOMIC DNA]</scope>
</reference>
<evidence type="ECO:0000256" key="7">
    <source>
        <dbReference type="ARBA" id="ARBA00023163"/>
    </source>
</evidence>
<keyword evidence="4" id="KW-0678">Repressor</keyword>
<evidence type="ECO:0000256" key="1">
    <source>
        <dbReference type="ARBA" id="ARBA00004496"/>
    </source>
</evidence>
<dbReference type="Gene3D" id="1.10.1270.10">
    <property type="entry name" value="TrpR-like"/>
    <property type="match status" value="1"/>
</dbReference>
<dbReference type="Pfam" id="PF01371">
    <property type="entry name" value="Trp_repressor"/>
    <property type="match status" value="1"/>
</dbReference>
<name>A0A0G0GP61_9BACT</name>
<dbReference type="STRING" id="1619046.US42_C0003G0007"/>
<dbReference type="Proteomes" id="UP000034849">
    <property type="component" value="Unassembled WGS sequence"/>
</dbReference>
<dbReference type="InterPro" id="IPR038116">
    <property type="entry name" value="TrpR-like_sf"/>
</dbReference>